<dbReference type="InterPro" id="IPR004914">
    <property type="entry name" value="Antirestrict"/>
</dbReference>
<evidence type="ECO:0008006" key="3">
    <source>
        <dbReference type="Google" id="ProtNLM"/>
    </source>
</evidence>
<dbReference type="InterPro" id="IPR042297">
    <property type="entry name" value="Antirestriction_sf"/>
</dbReference>
<protein>
    <recommendedName>
        <fullName evidence="3">Antirestriction protein</fullName>
    </recommendedName>
</protein>
<dbReference type="RefSeq" id="WP_176455495.1">
    <property type="nucleotide sequence ID" value="NZ_LK391770.1"/>
</dbReference>
<dbReference type="EMBL" id="LK391770">
    <property type="protein sequence ID" value="CDR98269.1"/>
    <property type="molecule type" value="Genomic_DNA"/>
</dbReference>
<gene>
    <name evidence="2" type="primary">hypothetical protein</name>
</gene>
<comment type="similarity">
    <text evidence="1">Belongs to the antirestriction protein family.</text>
</comment>
<reference evidence="2" key="1">
    <citation type="submission" date="2014-05" db="EMBL/GenBank/DDBJ databases">
        <authorList>
            <person name="Rodriguez Fernandez I."/>
        </authorList>
    </citation>
    <scope>NUCLEOTIDE SEQUENCE</scope>
    <source>
        <strain evidence="2">H67</strain>
        <plasmid evidence="2">pRYC11</plasmid>
    </source>
</reference>
<dbReference type="Gene3D" id="3.30.70.3580">
    <property type="entry name" value="Antirestriction protein"/>
    <property type="match status" value="1"/>
</dbReference>
<keyword evidence="2" id="KW-0614">Plasmid</keyword>
<evidence type="ECO:0000256" key="1">
    <source>
        <dbReference type="ARBA" id="ARBA00008618"/>
    </source>
</evidence>
<organism evidence="2">
    <name type="scientific">Klebsiella pneumoniae</name>
    <dbReference type="NCBI Taxonomy" id="573"/>
    <lineage>
        <taxon>Bacteria</taxon>
        <taxon>Pseudomonadati</taxon>
        <taxon>Pseudomonadota</taxon>
        <taxon>Gammaproteobacteria</taxon>
        <taxon>Enterobacterales</taxon>
        <taxon>Enterobacteriaceae</taxon>
        <taxon>Klebsiella/Raoultella group</taxon>
        <taxon>Klebsiella</taxon>
        <taxon>Klebsiella pneumoniae complex</taxon>
    </lineage>
</organism>
<sequence>MRTMKVNTATRESDEQFKTDKYLRCAVTNGKARLDFIPDLFFTPLADNMAASWLRQHSEYDGGSWSYWVIPQGVGGNITPNSIQFITTQTGYIAPEGEQRYRMCIPGNYFEGEVSADAAGIIATLMIMNRLSWHVAEMGPQYDQICRRLVSRQDALKDYISIIHHPERHLIWRAID</sequence>
<dbReference type="Pfam" id="PF03230">
    <property type="entry name" value="Antirestrict"/>
    <property type="match status" value="1"/>
</dbReference>
<reference evidence="2" key="2">
    <citation type="journal article" date="2015" name="Antimicrob. Agents Chemother.">
        <title>Antibiotic-Resistant Klebsiella pneumoniae and Escherichia coli High-Risk Clones and an IncFIIk Mosaic Plasmid Hosting Tn1 (blaTEM-4) in Isolates from 1990 to 2004.</title>
        <authorList>
            <person name="Rodriguez I."/>
            <person name="Novais A."/>
            <person name="Lira F."/>
            <person name="Valverde A."/>
            <person name="Curiao T."/>
            <person name="Martinez J.L."/>
            <person name="Baquero F."/>
            <person name="Canton R."/>
            <person name="Coque T.M."/>
        </authorList>
    </citation>
    <scope>NUCLEOTIDE SEQUENCE [LARGE SCALE GENOMIC DNA]</scope>
    <source>
        <strain evidence="2">H67</strain>
        <plasmid evidence="2">pRYC11</plasmid>
    </source>
</reference>
<dbReference type="AlphaFoldDB" id="A0A0C7AUR8"/>
<name>A0A0C7AUR8_KLEPN</name>
<accession>A0A0C7AUR8</accession>
<proteinExistence type="inferred from homology"/>
<geneLocation type="plasmid" evidence="2">
    <name>pRYC11</name>
</geneLocation>
<evidence type="ECO:0000313" key="2">
    <source>
        <dbReference type="EMBL" id="CDR98269.1"/>
    </source>
</evidence>